<dbReference type="KEGG" id="nba:CUN60_03840"/>
<evidence type="ECO:0000256" key="2">
    <source>
        <dbReference type="SAM" id="SignalP"/>
    </source>
</evidence>
<reference evidence="4" key="1">
    <citation type="submission" date="2017-11" db="EMBL/GenBank/DDBJ databases">
        <authorList>
            <person name="Chan K.G."/>
            <person name="Lee L.S."/>
        </authorList>
    </citation>
    <scope>NUCLEOTIDE SEQUENCE [LARGE SCALE GENOMIC DNA]</scope>
    <source>
        <strain evidence="4">DSM 100970</strain>
    </source>
</reference>
<name>A0A2I7N5G8_9NEIS</name>
<sequence>MKTCLNKKLIVITIIASISLAACNNGSGTATATGAGALTQRSSNQLAATPGTLAFNFPQIGLKATSSSRQEITLGLKGSSGVTNLSVKIAVKDSSIANFYKSTGDCTFSDTNNSCKVTVAGVNPGSTQLVATVTDPQQANTYTITPTEIKVSAATPTPTPTPAPAPTPTPSSQYGEISFDKSGVSMNGIGQTTTLKLSLKNSLVSDNNVTLNLGLDNSNEIVKLDRDSCNLTKSIPDCEIKVTSLKYGQVAIQVNDRKQITDNNGKYTYNPVMVASVNVQDPNSKTDSISNKYVLSTVYPEYNAAGDKVSFVVRGATLSGVQSLNGDFMRNVMNTIRQADPVAFSKDFNSSVSGQTFRFVDVIVGDGNDNEAKLFASLSGEDELKAKYDGNKGMPMTPTIEHSSAFTDTDNTTYNIITQISFHDNPQSDAKLTNTRRLIDEEMYNDARNTNIPTIYYIHCAQGMDRTGFTSAWYLLHSYLAKAAATINETDAKKEVAEVLHYGLIKWSGDSNIFKQKDWQYSNVMPTFPAIFSKYETTANNSNYAAPYSFINTDSWWNSVIAASSTAMKTNWGTPPTADSYAWNKPLETSFINNTVTVKNSGDYNDIYVAYADINGVTIKNTQGSYVDHVGTQPSFTLANKPANAVTAKIYVLNSNAKDIFYKEKVGILNLK</sequence>
<evidence type="ECO:0000313" key="4">
    <source>
        <dbReference type="Proteomes" id="UP000236655"/>
    </source>
</evidence>
<dbReference type="Gene3D" id="3.90.190.10">
    <property type="entry name" value="Protein tyrosine phosphatase superfamily"/>
    <property type="match status" value="1"/>
</dbReference>
<dbReference type="OrthoDB" id="1188001at2"/>
<feature type="signal peptide" evidence="2">
    <location>
        <begin position="1"/>
        <end position="21"/>
    </location>
</feature>
<dbReference type="PROSITE" id="PS00383">
    <property type="entry name" value="TYR_PHOSPHATASE_1"/>
    <property type="match status" value="1"/>
</dbReference>
<evidence type="ECO:0008006" key="5">
    <source>
        <dbReference type="Google" id="ProtNLM"/>
    </source>
</evidence>
<dbReference type="PROSITE" id="PS51257">
    <property type="entry name" value="PROKAR_LIPOPROTEIN"/>
    <property type="match status" value="1"/>
</dbReference>
<keyword evidence="4" id="KW-1185">Reference proteome</keyword>
<dbReference type="InterPro" id="IPR016130">
    <property type="entry name" value="Tyr_Pase_AS"/>
</dbReference>
<organism evidence="3 4">
    <name type="scientific">Aquella oligotrophica</name>
    <dbReference type="NCBI Taxonomy" id="2067065"/>
    <lineage>
        <taxon>Bacteria</taxon>
        <taxon>Pseudomonadati</taxon>
        <taxon>Pseudomonadota</taxon>
        <taxon>Betaproteobacteria</taxon>
        <taxon>Neisseriales</taxon>
        <taxon>Neisseriaceae</taxon>
        <taxon>Aquella</taxon>
    </lineage>
</organism>
<feature type="chain" id="PRO_5014470684" description="Tyrosine specific protein phosphatases domain-containing protein" evidence="2">
    <location>
        <begin position="22"/>
        <end position="672"/>
    </location>
</feature>
<accession>A0A2I7N5G8</accession>
<keyword evidence="2" id="KW-0732">Signal</keyword>
<feature type="region of interest" description="Disordered" evidence="1">
    <location>
        <begin position="152"/>
        <end position="172"/>
    </location>
</feature>
<evidence type="ECO:0000256" key="1">
    <source>
        <dbReference type="SAM" id="MobiDB-lite"/>
    </source>
</evidence>
<protein>
    <recommendedName>
        <fullName evidence="5">Tyrosine specific protein phosphatases domain-containing protein</fullName>
    </recommendedName>
</protein>
<proteinExistence type="predicted"/>
<gene>
    <name evidence="3" type="ORF">CUN60_03840</name>
</gene>
<feature type="compositionally biased region" description="Pro residues" evidence="1">
    <location>
        <begin position="157"/>
        <end position="169"/>
    </location>
</feature>
<dbReference type="SUPFAM" id="SSF52799">
    <property type="entry name" value="(Phosphotyrosine protein) phosphatases II"/>
    <property type="match status" value="1"/>
</dbReference>
<dbReference type="AlphaFoldDB" id="A0A2I7N5G8"/>
<dbReference type="InterPro" id="IPR029021">
    <property type="entry name" value="Prot-tyrosine_phosphatase-like"/>
</dbReference>
<dbReference type="EMBL" id="CP024847">
    <property type="protein sequence ID" value="AUR51455.1"/>
    <property type="molecule type" value="Genomic_DNA"/>
</dbReference>
<dbReference type="RefSeq" id="WP_102950754.1">
    <property type="nucleotide sequence ID" value="NZ_CP024847.1"/>
</dbReference>
<dbReference type="Proteomes" id="UP000236655">
    <property type="component" value="Chromosome"/>
</dbReference>
<evidence type="ECO:0000313" key="3">
    <source>
        <dbReference type="EMBL" id="AUR51455.1"/>
    </source>
</evidence>